<evidence type="ECO:0000313" key="5">
    <source>
        <dbReference type="EMBL" id="KOO35921.1"/>
    </source>
</evidence>
<evidence type="ECO:0000256" key="3">
    <source>
        <dbReference type="SAM" id="SignalP"/>
    </source>
</evidence>
<accession>A0A0M0KAQ0</accession>
<feature type="compositionally biased region" description="Basic and acidic residues" evidence="2">
    <location>
        <begin position="160"/>
        <end position="169"/>
    </location>
</feature>
<dbReference type="Proteomes" id="UP000037460">
    <property type="component" value="Unassembled WGS sequence"/>
</dbReference>
<keyword evidence="1" id="KW-0106">Calcium</keyword>
<organism evidence="5 6">
    <name type="scientific">Chrysochromulina tobinii</name>
    <dbReference type="NCBI Taxonomy" id="1460289"/>
    <lineage>
        <taxon>Eukaryota</taxon>
        <taxon>Haptista</taxon>
        <taxon>Haptophyta</taxon>
        <taxon>Prymnesiophyceae</taxon>
        <taxon>Prymnesiales</taxon>
        <taxon>Chrysochromulinaceae</taxon>
        <taxon>Chrysochromulina</taxon>
    </lineage>
</organism>
<feature type="compositionally biased region" description="Basic and acidic residues" evidence="2">
    <location>
        <begin position="288"/>
        <end position="307"/>
    </location>
</feature>
<dbReference type="InterPro" id="IPR011992">
    <property type="entry name" value="EF-hand-dom_pair"/>
</dbReference>
<dbReference type="PROSITE" id="PS00018">
    <property type="entry name" value="EF_HAND_1"/>
    <property type="match status" value="1"/>
</dbReference>
<feature type="chain" id="PRO_5005602476" description="EF-hand domain-containing protein" evidence="3">
    <location>
        <begin position="18"/>
        <end position="307"/>
    </location>
</feature>
<dbReference type="PROSITE" id="PS50222">
    <property type="entry name" value="EF_HAND_2"/>
    <property type="match status" value="1"/>
</dbReference>
<proteinExistence type="predicted"/>
<feature type="compositionally biased region" description="Basic and acidic residues" evidence="2">
    <location>
        <begin position="235"/>
        <end position="250"/>
    </location>
</feature>
<feature type="domain" description="EF-hand" evidence="4">
    <location>
        <begin position="110"/>
        <end position="136"/>
    </location>
</feature>
<evidence type="ECO:0000256" key="1">
    <source>
        <dbReference type="ARBA" id="ARBA00022837"/>
    </source>
</evidence>
<dbReference type="AlphaFoldDB" id="A0A0M0KAQ0"/>
<comment type="caution">
    <text evidence="5">The sequence shown here is derived from an EMBL/GenBank/DDBJ whole genome shotgun (WGS) entry which is preliminary data.</text>
</comment>
<evidence type="ECO:0000256" key="2">
    <source>
        <dbReference type="SAM" id="MobiDB-lite"/>
    </source>
</evidence>
<sequence length="307" mass="35086">MTRVLLVLLASVALVNAQGVMQMTGMVSKNAPERTKRYVGTKRGVNGHDAEWIIQIVDDDGDRVWSEEEAKAWLYHFLEIQVTLSAALEKDEGEGWSEWYAGRGWYNLTFDAIDEDGDRIITQPELKEFLNVVSRNKMWPNKVPHEERAKHMIQTILDKRAGRLPKEDPGPPEPKFEDEEEREKYEAELMRLEKERSRVPAYIQNMQKVAEEGDPTQEDNPLIKDGPLPMAMPEPPKDEECDPHQEDNPLIKDGPLPLAVPEPLKHEAPKDEPLPTPAIARRVSQQPDRAKRAMPEPQKNEAPKDEL</sequence>
<keyword evidence="3" id="KW-0732">Signal</keyword>
<protein>
    <recommendedName>
        <fullName evidence="4">EF-hand domain-containing protein</fullName>
    </recommendedName>
</protein>
<dbReference type="InterPro" id="IPR018247">
    <property type="entry name" value="EF_Hand_1_Ca_BS"/>
</dbReference>
<dbReference type="InterPro" id="IPR002048">
    <property type="entry name" value="EF_hand_dom"/>
</dbReference>
<keyword evidence="6" id="KW-1185">Reference proteome</keyword>
<gene>
    <name evidence="5" type="ORF">Ctob_011386</name>
</gene>
<reference evidence="6" key="1">
    <citation type="journal article" date="2015" name="PLoS Genet.">
        <title>Genome Sequence and Transcriptome Analyses of Chrysochromulina tobin: Metabolic Tools for Enhanced Algal Fitness in the Prominent Order Prymnesiales (Haptophyceae).</title>
        <authorList>
            <person name="Hovde B.T."/>
            <person name="Deodato C.R."/>
            <person name="Hunsperger H.M."/>
            <person name="Ryken S.A."/>
            <person name="Yost W."/>
            <person name="Jha R.K."/>
            <person name="Patterson J."/>
            <person name="Monnat R.J. Jr."/>
            <person name="Barlow S.B."/>
            <person name="Starkenburg S.R."/>
            <person name="Cattolico R.A."/>
        </authorList>
    </citation>
    <scope>NUCLEOTIDE SEQUENCE</scope>
    <source>
        <strain evidence="6">CCMP291</strain>
    </source>
</reference>
<feature type="signal peptide" evidence="3">
    <location>
        <begin position="1"/>
        <end position="17"/>
    </location>
</feature>
<feature type="compositionally biased region" description="Basic and acidic residues" evidence="2">
    <location>
        <begin position="263"/>
        <end position="273"/>
    </location>
</feature>
<feature type="region of interest" description="Disordered" evidence="2">
    <location>
        <begin position="160"/>
        <end position="184"/>
    </location>
</feature>
<evidence type="ECO:0000259" key="4">
    <source>
        <dbReference type="PROSITE" id="PS50222"/>
    </source>
</evidence>
<dbReference type="SUPFAM" id="SSF47473">
    <property type="entry name" value="EF-hand"/>
    <property type="match status" value="1"/>
</dbReference>
<dbReference type="EMBL" id="JWZX01000702">
    <property type="protein sequence ID" value="KOO35921.1"/>
    <property type="molecule type" value="Genomic_DNA"/>
</dbReference>
<dbReference type="GO" id="GO:0005509">
    <property type="term" value="F:calcium ion binding"/>
    <property type="evidence" value="ECO:0007669"/>
    <property type="project" value="InterPro"/>
</dbReference>
<evidence type="ECO:0000313" key="6">
    <source>
        <dbReference type="Proteomes" id="UP000037460"/>
    </source>
</evidence>
<feature type="region of interest" description="Disordered" evidence="2">
    <location>
        <begin position="209"/>
        <end position="307"/>
    </location>
</feature>
<name>A0A0M0KAQ0_9EUKA</name>
<dbReference type="Gene3D" id="1.10.238.10">
    <property type="entry name" value="EF-hand"/>
    <property type="match status" value="1"/>
</dbReference>